<evidence type="ECO:0000313" key="2">
    <source>
        <dbReference type="Proteomes" id="UP001474120"/>
    </source>
</evidence>
<reference evidence="1 2" key="1">
    <citation type="submission" date="2024-04" db="EMBL/GenBank/DDBJ databases">
        <title>whole genome sequencing of Lutimonas vermicola strain IMCC1616.</title>
        <authorList>
            <person name="Bae S.S."/>
        </authorList>
    </citation>
    <scope>NUCLEOTIDE SEQUENCE [LARGE SCALE GENOMIC DNA]</scope>
    <source>
        <strain evidence="1 2">IMCC1616</strain>
    </source>
</reference>
<comment type="caution">
    <text evidence="1">The sequence shown here is derived from an EMBL/GenBank/DDBJ whole genome shotgun (WGS) entry which is preliminary data.</text>
</comment>
<dbReference type="Proteomes" id="UP001474120">
    <property type="component" value="Unassembled WGS sequence"/>
</dbReference>
<organism evidence="1 2">
    <name type="scientific">Lutimonas vermicola</name>
    <dbReference type="NCBI Taxonomy" id="414288"/>
    <lineage>
        <taxon>Bacteria</taxon>
        <taxon>Pseudomonadati</taxon>
        <taxon>Bacteroidota</taxon>
        <taxon>Flavobacteriia</taxon>
        <taxon>Flavobacteriales</taxon>
        <taxon>Flavobacteriaceae</taxon>
        <taxon>Lutimonas</taxon>
    </lineage>
</organism>
<name>A0ABU9KXG0_9FLAO</name>
<protein>
    <submittedName>
        <fullName evidence="1">Uncharacterized protein</fullName>
    </submittedName>
</protein>
<dbReference type="RefSeq" id="WP_342158573.1">
    <property type="nucleotide sequence ID" value="NZ_JBCDNA010000001.1"/>
</dbReference>
<keyword evidence="2" id="KW-1185">Reference proteome</keyword>
<gene>
    <name evidence="1" type="ORF">AABB81_03160</name>
</gene>
<sequence>MKTQLQDDLDSTKKVSSFAKRSYKIYQEHYLARNLKPALTLDEFMENYR</sequence>
<evidence type="ECO:0000313" key="1">
    <source>
        <dbReference type="EMBL" id="MEL4454878.1"/>
    </source>
</evidence>
<proteinExistence type="predicted"/>
<accession>A0ABU9KXG0</accession>
<dbReference type="EMBL" id="JBCDNA010000001">
    <property type="protein sequence ID" value="MEL4454878.1"/>
    <property type="molecule type" value="Genomic_DNA"/>
</dbReference>